<evidence type="ECO:0000256" key="5">
    <source>
        <dbReference type="ARBA" id="ARBA00023187"/>
    </source>
</evidence>
<feature type="compositionally biased region" description="Basic and acidic residues" evidence="8">
    <location>
        <begin position="423"/>
        <end position="440"/>
    </location>
</feature>
<feature type="region of interest" description="Disordered" evidence="8">
    <location>
        <begin position="423"/>
        <end position="475"/>
    </location>
</feature>
<dbReference type="Proteomes" id="UP000009168">
    <property type="component" value="Unassembled WGS sequence"/>
</dbReference>
<dbReference type="GO" id="GO:0000398">
    <property type="term" value="P:mRNA splicing, via spliceosome"/>
    <property type="evidence" value="ECO:0007669"/>
    <property type="project" value="UniProtKB-UniRule"/>
</dbReference>
<dbReference type="GeneID" id="7829774"/>
<evidence type="ECO:0000256" key="3">
    <source>
        <dbReference type="ARBA" id="ARBA00022664"/>
    </source>
</evidence>
<feature type="compositionally biased region" description="Basic and acidic residues" evidence="8">
    <location>
        <begin position="10"/>
        <end position="23"/>
    </location>
</feature>
<dbReference type="InterPro" id="IPR021715">
    <property type="entry name" value="Slu7_dom"/>
</dbReference>
<feature type="region of interest" description="Disordered" evidence="8">
    <location>
        <begin position="167"/>
        <end position="217"/>
    </location>
</feature>
<feature type="region of interest" description="Disordered" evidence="8">
    <location>
        <begin position="231"/>
        <end position="253"/>
    </location>
</feature>
<evidence type="ECO:0000256" key="6">
    <source>
        <dbReference type="ARBA" id="ARBA00023242"/>
    </source>
</evidence>
<dbReference type="eggNOG" id="KOG2560">
    <property type="taxonomic scope" value="Eukaryota"/>
</dbReference>
<feature type="compositionally biased region" description="Basic and acidic residues" evidence="8">
    <location>
        <begin position="451"/>
        <end position="475"/>
    </location>
</feature>
<evidence type="ECO:0000313" key="11">
    <source>
        <dbReference type="Proteomes" id="UP000009168"/>
    </source>
</evidence>
<dbReference type="RefSeq" id="XP_001021384.2">
    <property type="nucleotide sequence ID" value="XM_001021384.2"/>
</dbReference>
<dbReference type="PANTHER" id="PTHR12942">
    <property type="entry name" value="STEP II SPLICING FACTOR SLU7"/>
    <property type="match status" value="1"/>
</dbReference>
<sequence length="565" mass="65936">MASTNYVSSDEYKQQKALEEARKAGKIPAQLDEEGKEINPHMPQYITKAPWYLNQNAPSMKHQYFFKQTNDASEEFYARGQKGYQATKYRKGACTNCGAITHQAKDCCERPRKLGAKYTNQNIAADDIIKDIKFTYDSKRHNWNGFDPDDYMEIVKEKEKIEEIRKREQEKQLEKADAESNYDDGTREKDEKAGQVKISSEQSRQQPTPHLRIREDKAKYLRNLSEDSATFISKNRSMRENPTPNDPNSDFKGENALRMTGGAVEFIKQEYFAWQAAEKQGLDLSSIANPTLTEKVYREMKNKESTLRDKNMQKVFVQYGGEEHFEGDMDLILGQTEKYAEYAPDGTQLDIYNHKRSKYAEDIYINNHTSVWGSWFNDYLGWGYACCHSNTKSSTCQGEKGIKEAVTREFLAKKQLEEDLKKAKESGELEKKEQQKKAQEKPQFAVPAAKKKTEDVNQKGIGKKEEKINDKKQQKEEVLKAQNPFQWGLPEDEENEQELDQEKVKYYMERMKENKTEERDDRKRKYNSFAADEGYEISREELEAYRLTKKNFDDPMANYQDNDKY</sequence>
<evidence type="ECO:0000313" key="10">
    <source>
        <dbReference type="EMBL" id="EAS01139.2"/>
    </source>
</evidence>
<feature type="compositionally biased region" description="Polar residues" evidence="8">
    <location>
        <begin position="231"/>
        <end position="248"/>
    </location>
</feature>
<dbReference type="STRING" id="312017.I7M991"/>
<comment type="similarity">
    <text evidence="2 7">Belongs to the SLU7 family.</text>
</comment>
<feature type="compositionally biased region" description="Basic and acidic residues" evidence="8">
    <location>
        <begin position="167"/>
        <end position="194"/>
    </location>
</feature>
<comment type="subunit">
    <text evidence="7">Associated with the spliceosome.</text>
</comment>
<evidence type="ECO:0000256" key="2">
    <source>
        <dbReference type="ARBA" id="ARBA00007203"/>
    </source>
</evidence>
<keyword evidence="6 7" id="KW-0539">Nucleus</keyword>
<dbReference type="AlphaFoldDB" id="I7M991"/>
<name>I7M991_TETTS</name>
<protein>
    <recommendedName>
        <fullName evidence="7">Pre-mRNA-splicing factor SLU7</fullName>
    </recommendedName>
</protein>
<dbReference type="Pfam" id="PF11708">
    <property type="entry name" value="Slu7"/>
    <property type="match status" value="1"/>
</dbReference>
<dbReference type="EMBL" id="GG662605">
    <property type="protein sequence ID" value="EAS01139.2"/>
    <property type="molecule type" value="Genomic_DNA"/>
</dbReference>
<feature type="domain" description="Pre-mRNA-splicing factor SLU7" evidence="9">
    <location>
        <begin position="135"/>
        <end position="374"/>
    </location>
</feature>
<feature type="region of interest" description="Disordered" evidence="8">
    <location>
        <begin position="1"/>
        <end position="24"/>
    </location>
</feature>
<comment type="subcellular location">
    <subcellularLocation>
        <location evidence="1 7">Nucleus</location>
    </subcellularLocation>
</comment>
<organism evidence="10 11">
    <name type="scientific">Tetrahymena thermophila (strain SB210)</name>
    <dbReference type="NCBI Taxonomy" id="312017"/>
    <lineage>
        <taxon>Eukaryota</taxon>
        <taxon>Sar</taxon>
        <taxon>Alveolata</taxon>
        <taxon>Ciliophora</taxon>
        <taxon>Intramacronucleata</taxon>
        <taxon>Oligohymenophorea</taxon>
        <taxon>Hymenostomatida</taxon>
        <taxon>Tetrahymenina</taxon>
        <taxon>Tetrahymenidae</taxon>
        <taxon>Tetrahymena</taxon>
    </lineage>
</organism>
<evidence type="ECO:0000256" key="8">
    <source>
        <dbReference type="SAM" id="MobiDB-lite"/>
    </source>
</evidence>
<feature type="compositionally biased region" description="Polar residues" evidence="8">
    <location>
        <begin position="197"/>
        <end position="208"/>
    </location>
</feature>
<dbReference type="PANTHER" id="PTHR12942:SF2">
    <property type="entry name" value="PRE-MRNA-SPLICING FACTOR SLU7"/>
    <property type="match status" value="1"/>
</dbReference>
<dbReference type="GO" id="GO:0030628">
    <property type="term" value="F:pre-mRNA 3'-splice site binding"/>
    <property type="evidence" value="ECO:0007669"/>
    <property type="project" value="UniProtKB-UniRule"/>
</dbReference>
<evidence type="ECO:0000256" key="1">
    <source>
        <dbReference type="ARBA" id="ARBA00004123"/>
    </source>
</evidence>
<evidence type="ECO:0000256" key="7">
    <source>
        <dbReference type="RuleBase" id="RU367071"/>
    </source>
</evidence>
<proteinExistence type="inferred from homology"/>
<reference evidence="11" key="1">
    <citation type="journal article" date="2006" name="PLoS Biol.">
        <title>Macronuclear genome sequence of the ciliate Tetrahymena thermophila, a model eukaryote.</title>
        <authorList>
            <person name="Eisen J.A."/>
            <person name="Coyne R.S."/>
            <person name="Wu M."/>
            <person name="Wu D."/>
            <person name="Thiagarajan M."/>
            <person name="Wortman J.R."/>
            <person name="Badger J.H."/>
            <person name="Ren Q."/>
            <person name="Amedeo P."/>
            <person name="Jones K.M."/>
            <person name="Tallon L.J."/>
            <person name="Delcher A.L."/>
            <person name="Salzberg S.L."/>
            <person name="Silva J.C."/>
            <person name="Haas B.J."/>
            <person name="Majoros W.H."/>
            <person name="Farzad M."/>
            <person name="Carlton J.M."/>
            <person name="Smith R.K. Jr."/>
            <person name="Garg J."/>
            <person name="Pearlman R.E."/>
            <person name="Karrer K.M."/>
            <person name="Sun L."/>
            <person name="Manning G."/>
            <person name="Elde N.C."/>
            <person name="Turkewitz A.P."/>
            <person name="Asai D.J."/>
            <person name="Wilkes D.E."/>
            <person name="Wang Y."/>
            <person name="Cai H."/>
            <person name="Collins K."/>
            <person name="Stewart B.A."/>
            <person name="Lee S.R."/>
            <person name="Wilamowska K."/>
            <person name="Weinberg Z."/>
            <person name="Ruzzo W.L."/>
            <person name="Wloga D."/>
            <person name="Gaertig J."/>
            <person name="Frankel J."/>
            <person name="Tsao C.-C."/>
            <person name="Gorovsky M.A."/>
            <person name="Keeling P.J."/>
            <person name="Waller R.F."/>
            <person name="Patron N.J."/>
            <person name="Cherry J.M."/>
            <person name="Stover N.A."/>
            <person name="Krieger C.J."/>
            <person name="del Toro C."/>
            <person name="Ryder H.F."/>
            <person name="Williamson S.C."/>
            <person name="Barbeau R.A."/>
            <person name="Hamilton E.P."/>
            <person name="Orias E."/>
        </authorList>
    </citation>
    <scope>NUCLEOTIDE SEQUENCE [LARGE SCALE GENOMIC DNA]</scope>
    <source>
        <strain evidence="11">SB210</strain>
    </source>
</reference>
<keyword evidence="4 7" id="KW-0747">Spliceosome</keyword>
<dbReference type="OrthoDB" id="249612at2759"/>
<comment type="function">
    <text evidence="7">Involved in pre-mRNA splicing.</text>
</comment>
<dbReference type="InterPro" id="IPR039974">
    <property type="entry name" value="Splicing_factor_SLU7"/>
</dbReference>
<keyword evidence="5 7" id="KW-0508">mRNA splicing</keyword>
<dbReference type="FunCoup" id="I7M991">
    <property type="interactions" value="599"/>
</dbReference>
<evidence type="ECO:0000259" key="9">
    <source>
        <dbReference type="Pfam" id="PF11708"/>
    </source>
</evidence>
<accession>I7M991</accession>
<dbReference type="InParanoid" id="I7M991"/>
<keyword evidence="11" id="KW-1185">Reference proteome</keyword>
<evidence type="ECO:0000256" key="4">
    <source>
        <dbReference type="ARBA" id="ARBA00022728"/>
    </source>
</evidence>
<gene>
    <name evidence="10" type="ORF">TTHERM_00317030</name>
</gene>
<keyword evidence="3 7" id="KW-0507">mRNA processing</keyword>
<dbReference type="GO" id="GO:0005681">
    <property type="term" value="C:spliceosomal complex"/>
    <property type="evidence" value="ECO:0007669"/>
    <property type="project" value="UniProtKB-UniRule"/>
</dbReference>
<dbReference type="KEGG" id="tet:TTHERM_00317030"/>